<name>A0A445ATE2_ARAHY</name>
<dbReference type="InterPro" id="IPR036770">
    <property type="entry name" value="Ankyrin_rpt-contain_sf"/>
</dbReference>
<evidence type="ECO:0000256" key="4">
    <source>
        <dbReference type="ARBA" id="ARBA00023121"/>
    </source>
</evidence>
<dbReference type="SUPFAM" id="SSF48403">
    <property type="entry name" value="Ankyrin repeat"/>
    <property type="match status" value="1"/>
</dbReference>
<evidence type="ECO:0000256" key="1">
    <source>
        <dbReference type="ARBA" id="ARBA00004413"/>
    </source>
</evidence>
<dbReference type="STRING" id="3818.A0A445ATE2"/>
<dbReference type="GO" id="GO:0022857">
    <property type="term" value="F:transmembrane transporter activity"/>
    <property type="evidence" value="ECO:0007669"/>
    <property type="project" value="InterPro"/>
</dbReference>
<evidence type="ECO:0000256" key="5">
    <source>
        <dbReference type="ARBA" id="ARBA00023136"/>
    </source>
</evidence>
<accession>A0A445ATE2</accession>
<dbReference type="PROSITE" id="PS50297">
    <property type="entry name" value="ANK_REP_REGION"/>
    <property type="match status" value="1"/>
</dbReference>
<evidence type="ECO:0000313" key="8">
    <source>
        <dbReference type="Proteomes" id="UP000289738"/>
    </source>
</evidence>
<keyword evidence="4" id="KW-0446">Lipid-binding</keyword>
<dbReference type="Proteomes" id="UP000289738">
    <property type="component" value="Chromosome B01"/>
</dbReference>
<dbReference type="InterPro" id="IPR005828">
    <property type="entry name" value="MFS_sugar_transport-like"/>
</dbReference>
<dbReference type="InterPro" id="IPR036259">
    <property type="entry name" value="MFS_trans_sf"/>
</dbReference>
<dbReference type="Gene3D" id="1.10.150.20">
    <property type="entry name" value="5' to 3' exonuclease, C-terminal subdomain"/>
    <property type="match status" value="1"/>
</dbReference>
<gene>
    <name evidence="7" type="ORF">Ahy_B01g054152</name>
</gene>
<dbReference type="SMART" id="SM00248">
    <property type="entry name" value="ANK"/>
    <property type="match status" value="1"/>
</dbReference>
<organism evidence="7 8">
    <name type="scientific">Arachis hypogaea</name>
    <name type="common">Peanut</name>
    <dbReference type="NCBI Taxonomy" id="3818"/>
    <lineage>
        <taxon>Eukaryota</taxon>
        <taxon>Viridiplantae</taxon>
        <taxon>Streptophyta</taxon>
        <taxon>Embryophyta</taxon>
        <taxon>Tracheophyta</taxon>
        <taxon>Spermatophyta</taxon>
        <taxon>Magnoliopsida</taxon>
        <taxon>eudicotyledons</taxon>
        <taxon>Gunneridae</taxon>
        <taxon>Pentapetalae</taxon>
        <taxon>rosids</taxon>
        <taxon>fabids</taxon>
        <taxon>Fabales</taxon>
        <taxon>Fabaceae</taxon>
        <taxon>Papilionoideae</taxon>
        <taxon>50 kb inversion clade</taxon>
        <taxon>dalbergioids sensu lato</taxon>
        <taxon>Dalbergieae</taxon>
        <taxon>Pterocarpus clade</taxon>
        <taxon>Arachis</taxon>
    </lineage>
</organism>
<dbReference type="PANTHER" id="PTHR24119">
    <property type="entry name" value="ACYL-COA-BINDING DOMAIN-CONTAINING PROTEIN 6"/>
    <property type="match status" value="1"/>
</dbReference>
<evidence type="ECO:0000256" key="6">
    <source>
        <dbReference type="PROSITE-ProRule" id="PRU00023"/>
    </source>
</evidence>
<comment type="caution">
    <text evidence="7">The sequence shown here is derived from an EMBL/GenBank/DDBJ whole genome shotgun (WGS) entry which is preliminary data.</text>
</comment>
<keyword evidence="3" id="KW-1133">Transmembrane helix</keyword>
<reference evidence="7 8" key="1">
    <citation type="submission" date="2019-01" db="EMBL/GenBank/DDBJ databases">
        <title>Sequencing of cultivated peanut Arachis hypogaea provides insights into genome evolution and oil improvement.</title>
        <authorList>
            <person name="Chen X."/>
        </authorList>
    </citation>
    <scope>NUCLEOTIDE SEQUENCE [LARGE SCALE GENOMIC DNA]</scope>
    <source>
        <strain evidence="8">cv. Fuhuasheng</strain>
        <tissue evidence="7">Leaves</tissue>
    </source>
</reference>
<dbReference type="Gene3D" id="1.20.1250.20">
    <property type="entry name" value="MFS general substrate transporter like domains"/>
    <property type="match status" value="1"/>
</dbReference>
<dbReference type="EMBL" id="SDMP01000011">
    <property type="protein sequence ID" value="RYR29689.1"/>
    <property type="molecule type" value="Genomic_DNA"/>
</dbReference>
<protein>
    <submittedName>
        <fullName evidence="7">Uncharacterized protein</fullName>
    </submittedName>
</protein>
<proteinExistence type="predicted"/>
<evidence type="ECO:0000256" key="2">
    <source>
        <dbReference type="ARBA" id="ARBA00022692"/>
    </source>
</evidence>
<dbReference type="Gene3D" id="1.25.40.20">
    <property type="entry name" value="Ankyrin repeat-containing domain"/>
    <property type="match status" value="1"/>
</dbReference>
<dbReference type="PROSITE" id="PS50088">
    <property type="entry name" value="ANK_REPEAT"/>
    <property type="match status" value="1"/>
</dbReference>
<dbReference type="GO" id="GO:0005886">
    <property type="term" value="C:plasma membrane"/>
    <property type="evidence" value="ECO:0007669"/>
    <property type="project" value="UniProtKB-SubCell"/>
</dbReference>
<dbReference type="PANTHER" id="PTHR24119:SF0">
    <property type="entry name" value="ACYL-COA-BINDING DOMAIN-CONTAINING PROTEIN 6"/>
    <property type="match status" value="1"/>
</dbReference>
<dbReference type="AlphaFoldDB" id="A0A445ATE2"/>
<dbReference type="GO" id="GO:0000062">
    <property type="term" value="F:fatty-acyl-CoA binding"/>
    <property type="evidence" value="ECO:0007669"/>
    <property type="project" value="TreeGrafter"/>
</dbReference>
<evidence type="ECO:0000313" key="7">
    <source>
        <dbReference type="EMBL" id="RYR29689.1"/>
    </source>
</evidence>
<keyword evidence="2" id="KW-0812">Transmembrane</keyword>
<keyword evidence="5" id="KW-0472">Membrane</keyword>
<feature type="repeat" description="ANK" evidence="6">
    <location>
        <begin position="233"/>
        <end position="265"/>
    </location>
</feature>
<evidence type="ECO:0000256" key="3">
    <source>
        <dbReference type="ARBA" id="ARBA00022989"/>
    </source>
</evidence>
<keyword evidence="8" id="KW-1185">Reference proteome</keyword>
<keyword evidence="6" id="KW-0040">ANK repeat</keyword>
<dbReference type="Pfam" id="PF00083">
    <property type="entry name" value="Sugar_tr"/>
    <property type="match status" value="1"/>
</dbReference>
<comment type="subcellular location">
    <subcellularLocation>
        <location evidence="1">Cell membrane</location>
        <topology evidence="1">Peripheral membrane protein</topology>
        <orientation evidence="1">Cytoplasmic side</orientation>
    </subcellularLocation>
</comment>
<dbReference type="InterPro" id="IPR002110">
    <property type="entry name" value="Ankyrin_rpt"/>
</dbReference>
<sequence>MMLNITNYSATAQSIQMLIVGRLPAGIGIGVTSVVVPVYISESLVPTATLFSVAESPIVQEALAITKHLSIAKKTTVTKHLLHRCHQTALSVTQKDFLITIDGKFIFKYLTSNHFSGNLPAIFAKLTKLNHLVKLMLMVSRNPDHVIELAGEFQILAHLANCKSMLEAFEDGGDFHSRTAMNMYPYIRDAVNEKHLLLIVKVGHHYTEPWIVATLMSELLISRNADINAMDNDGQTPLHYAVVCEQEVIAEYLVKHNADTDLKDNDGSSSHDM</sequence>
<dbReference type="Pfam" id="PF12796">
    <property type="entry name" value="Ank_2"/>
    <property type="match status" value="1"/>
</dbReference>